<dbReference type="OrthoDB" id="2814158at2"/>
<protein>
    <submittedName>
        <fullName evidence="3">Dicarboxylate carrier MatC domain protein</fullName>
    </submittedName>
</protein>
<keyword evidence="1" id="KW-0812">Transmembrane</keyword>
<feature type="transmembrane region" description="Helical" evidence="1">
    <location>
        <begin position="306"/>
        <end position="332"/>
    </location>
</feature>
<dbReference type="eggNOG" id="COG1055">
    <property type="taxonomic scope" value="Bacteria"/>
</dbReference>
<dbReference type="HOGENOM" id="CLU_052316_0_0_9"/>
<evidence type="ECO:0000256" key="1">
    <source>
        <dbReference type="SAM" id="Phobius"/>
    </source>
</evidence>
<gene>
    <name evidence="3" type="ordered locus">Acfer_1969</name>
</gene>
<evidence type="ECO:0000313" key="4">
    <source>
        <dbReference type="Proteomes" id="UP000001902"/>
    </source>
</evidence>
<proteinExistence type="predicted"/>
<feature type="transmembrane region" description="Helical" evidence="1">
    <location>
        <begin position="91"/>
        <end position="118"/>
    </location>
</feature>
<dbReference type="STRING" id="591001.Acfer_1969"/>
<keyword evidence="4" id="KW-1185">Reference proteome</keyword>
<keyword evidence="1" id="KW-0472">Membrane</keyword>
<dbReference type="EMBL" id="CP001859">
    <property type="protein sequence ID" value="ADB48320.1"/>
    <property type="molecule type" value="Genomic_DNA"/>
</dbReference>
<evidence type="ECO:0000313" key="3">
    <source>
        <dbReference type="EMBL" id="ADB48320.1"/>
    </source>
</evidence>
<feature type="transmembrane region" description="Helical" evidence="1">
    <location>
        <begin position="265"/>
        <end position="285"/>
    </location>
</feature>
<dbReference type="GeneID" id="78335665"/>
<dbReference type="InterPro" id="IPR009827">
    <property type="entry name" value="MatC_N"/>
</dbReference>
<keyword evidence="1" id="KW-1133">Transmembrane helix</keyword>
<dbReference type="AlphaFoldDB" id="D2RML8"/>
<feature type="transmembrane region" description="Helical" evidence="1">
    <location>
        <begin position="26"/>
        <end position="48"/>
    </location>
</feature>
<dbReference type="RefSeq" id="WP_012939300.1">
    <property type="nucleotide sequence ID" value="NC_013740.1"/>
</dbReference>
<dbReference type="KEGG" id="afn:Acfer_1969"/>
<evidence type="ECO:0000259" key="2">
    <source>
        <dbReference type="Pfam" id="PF07158"/>
    </source>
</evidence>
<name>D2RML8_ACIFV</name>
<sequence length="421" mass="44049">MELGIISLLLLAVAIAIGFFRKTNVGLVCLLFAFVLGKVAGIPTAEILKGFKPNLFINLMGVTLLFSILNKNGTIELLARKIVSLAGSNKYLIPIAVFLMGALLTGIGPGSIPLLAIMPAIAIPLARARGYNPLMLAIIGCSGCFGGRMSPITPEGLLSYDLLRQSGLDAVAAVRSIYTAQMISGILIALAAFVYYKGYRIQMPEKGTEEKLSGFTGQQLLSLLGLLVMAVLVIAFKQNVGLTSFSVSAILLMCHAASEKDSLKAIPWGVLLMVSGVSTLMNLVIKTGGIKLLTAALSTFMNSYTAPAVMACTAGVMSLFSSGLGVVFPTLLPTVASLGQSVGVNPVELGSMVVIGGTITGISPISTTGGLIMATLMADETEGTDKKGEEMKLFMELTVWALGILVVLTLLAGLGFYKIIF</sequence>
<dbReference type="Pfam" id="PF07158">
    <property type="entry name" value="MatC_N"/>
    <property type="match status" value="1"/>
</dbReference>
<dbReference type="Proteomes" id="UP000001902">
    <property type="component" value="Chromosome"/>
</dbReference>
<feature type="transmembrane region" description="Helical" evidence="1">
    <location>
        <begin position="217"/>
        <end position="236"/>
    </location>
</feature>
<feature type="transmembrane region" description="Helical" evidence="1">
    <location>
        <begin position="170"/>
        <end position="196"/>
    </location>
</feature>
<reference evidence="3 4" key="1">
    <citation type="journal article" date="2010" name="Stand. Genomic Sci.">
        <title>Complete genome sequence of Acidaminococcus fermentans type strain (VR4).</title>
        <authorList>
            <person name="Chang Y.J."/>
            <person name="Pukall R."/>
            <person name="Saunders E."/>
            <person name="Lapidus A."/>
            <person name="Copeland A."/>
            <person name="Nolan M."/>
            <person name="Glavina Del Rio T."/>
            <person name="Lucas S."/>
            <person name="Chen F."/>
            <person name="Tice H."/>
            <person name="Cheng J.F."/>
            <person name="Han C."/>
            <person name="Detter J.C."/>
            <person name="Bruce D."/>
            <person name="Goodwin L."/>
            <person name="Pitluck S."/>
            <person name="Mikhailova N."/>
            <person name="Liolios K."/>
            <person name="Pati A."/>
            <person name="Ivanova N."/>
            <person name="Mavromatis K."/>
            <person name="Chen A."/>
            <person name="Palaniappan K."/>
            <person name="Land M."/>
            <person name="Hauser L."/>
            <person name="Jeffries C.D."/>
            <person name="Brettin T."/>
            <person name="Rohde M."/>
            <person name="Goker M."/>
            <person name="Bristow J."/>
            <person name="Eisen J.A."/>
            <person name="Markowitz V."/>
            <person name="Hugenholtz P."/>
            <person name="Kyrpides N.C."/>
            <person name="Klenk H.P."/>
        </authorList>
    </citation>
    <scope>NUCLEOTIDE SEQUENCE [LARGE SCALE GENOMIC DNA]</scope>
    <source>
        <strain evidence="4">ATCC 25085 / DSM 20731 / CCUG 9996 / CIP 106432 / VR4</strain>
    </source>
</reference>
<feature type="transmembrane region" description="Helical" evidence="1">
    <location>
        <begin position="352"/>
        <end position="376"/>
    </location>
</feature>
<accession>D2RML8</accession>
<feature type="transmembrane region" description="Helical" evidence="1">
    <location>
        <begin position="130"/>
        <end position="150"/>
    </location>
</feature>
<organism evidence="3 4">
    <name type="scientific">Acidaminococcus fermentans (strain ATCC 25085 / DSM 20731 / CCUG 9996 / CIP 106432 / VR4)</name>
    <dbReference type="NCBI Taxonomy" id="591001"/>
    <lineage>
        <taxon>Bacteria</taxon>
        <taxon>Bacillati</taxon>
        <taxon>Bacillota</taxon>
        <taxon>Negativicutes</taxon>
        <taxon>Acidaminococcales</taxon>
        <taxon>Acidaminococcaceae</taxon>
        <taxon>Acidaminococcus</taxon>
    </lineage>
</organism>
<feature type="domain" description="Dicarboxylate carrier MatC N-terminal" evidence="2">
    <location>
        <begin position="1"/>
        <end position="147"/>
    </location>
</feature>
<feature type="transmembrane region" description="Helical" evidence="1">
    <location>
        <begin position="397"/>
        <end position="420"/>
    </location>
</feature>